<organism evidence="3 4">
    <name type="scientific">Plectus sambesii</name>
    <dbReference type="NCBI Taxonomy" id="2011161"/>
    <lineage>
        <taxon>Eukaryota</taxon>
        <taxon>Metazoa</taxon>
        <taxon>Ecdysozoa</taxon>
        <taxon>Nematoda</taxon>
        <taxon>Chromadorea</taxon>
        <taxon>Plectida</taxon>
        <taxon>Plectina</taxon>
        <taxon>Plectoidea</taxon>
        <taxon>Plectidae</taxon>
        <taxon>Plectus</taxon>
    </lineage>
</organism>
<keyword evidence="2" id="KW-0812">Transmembrane</keyword>
<dbReference type="AlphaFoldDB" id="A0A914VZA2"/>
<evidence type="ECO:0000256" key="2">
    <source>
        <dbReference type="SAM" id="Phobius"/>
    </source>
</evidence>
<feature type="coiled-coil region" evidence="1">
    <location>
        <begin position="87"/>
        <end position="117"/>
    </location>
</feature>
<accession>A0A914VZA2</accession>
<evidence type="ECO:0000313" key="3">
    <source>
        <dbReference type="Proteomes" id="UP000887566"/>
    </source>
</evidence>
<keyword evidence="2" id="KW-0472">Membrane</keyword>
<keyword evidence="2" id="KW-1133">Transmembrane helix</keyword>
<keyword evidence="1" id="KW-0175">Coiled coil</keyword>
<dbReference type="WBParaSite" id="PSAMB.scaffold2816size21120.g19251.t1">
    <property type="protein sequence ID" value="PSAMB.scaffold2816size21120.g19251.t1"/>
    <property type="gene ID" value="PSAMB.scaffold2816size21120.g19251"/>
</dbReference>
<name>A0A914VZA2_9BILA</name>
<protein>
    <submittedName>
        <fullName evidence="4">Uncharacterized protein</fullName>
    </submittedName>
</protein>
<evidence type="ECO:0000313" key="4">
    <source>
        <dbReference type="WBParaSite" id="PSAMB.scaffold2816size21120.g19251.t1"/>
    </source>
</evidence>
<keyword evidence="3" id="KW-1185">Reference proteome</keyword>
<proteinExistence type="predicted"/>
<reference evidence="4" key="1">
    <citation type="submission" date="2022-11" db="UniProtKB">
        <authorList>
            <consortium name="WormBaseParasite"/>
        </authorList>
    </citation>
    <scope>IDENTIFICATION</scope>
</reference>
<evidence type="ECO:0000256" key="1">
    <source>
        <dbReference type="SAM" id="Coils"/>
    </source>
</evidence>
<dbReference type="Proteomes" id="UP000887566">
    <property type="component" value="Unplaced"/>
</dbReference>
<feature type="transmembrane region" description="Helical" evidence="2">
    <location>
        <begin position="51"/>
        <end position="71"/>
    </location>
</feature>
<sequence length="235" mass="26440">MVSEKLCYCLRATVSNAGSCQLYVEKSPAGYVAPNKDFQSSAAWDSDTGRIFYTFAIISLFSFVIVMLMVLSISHDSAAEVDALLDTMRFREELDAEQRKKRRLQRAKRKVMNWLRRNRPESLESDAIKSDAIRPHHSRSSPQLRNYCVGSPKYGKISRKNTSESCASFIPEIVVTPHSDDHQISRLDRARTPASLSLLFDFSDRAIAQAVQFHIDVPSDSESVRSEESGSVRSG</sequence>